<dbReference type="GO" id="GO:0004565">
    <property type="term" value="F:beta-galactosidase activity"/>
    <property type="evidence" value="ECO:0007669"/>
    <property type="project" value="InterPro"/>
</dbReference>
<evidence type="ECO:0000313" key="3">
    <source>
        <dbReference type="Proteomes" id="UP000240708"/>
    </source>
</evidence>
<evidence type="ECO:0000313" key="2">
    <source>
        <dbReference type="EMBL" id="PSL04300.1"/>
    </source>
</evidence>
<dbReference type="SUPFAM" id="SSF51445">
    <property type="entry name" value="(Trans)glycosidases"/>
    <property type="match status" value="1"/>
</dbReference>
<dbReference type="InterPro" id="IPR028212">
    <property type="entry name" value="GHL6"/>
</dbReference>
<dbReference type="InterPro" id="IPR017853">
    <property type="entry name" value="GH"/>
</dbReference>
<dbReference type="Gene3D" id="3.40.50.880">
    <property type="match status" value="1"/>
</dbReference>
<sequence length="761" mass="86825">MKNKIIPDLGNGTKANGIMISRRNFLQTGSLVTGGFLLTPAFASANIIDQKQNPLLPLHWYQKPVRIMHTVLREIDARNYDASKVVDYLKNGGYNTLCVNAGGIVDFFQNPLPGGNINKEMGERDVLREITEACQKENIRVIARIDFRGVEEHVYNKFPNWFMKDPDGKPVKLTYTKPELYSSCYLGEHRNQYANEFVAYVLKNYRVDGIWHNSPGFNGICYCNACRESFLDFAGKALPERRTVSTEEIEEYMVWKRREADRCMENIKKTVKSFGEDKVYTAEIFSIYDVGQQLDWGLGFDNARRHFDILVSVAFLTGHGSDKYYFDLNYGTTIIKFLKSMHPEKEAVVMYGSNGTSHRLVSDPSIDLKIWLWQMLSVGGRFWNCYFTNVPTLTHDNRNAFNEKDTYMFVREHEKILEQQIPFCNVGIYYSNSTRESYRRKSEDEALFGNEIRGTETVLVEEHIPHDFIIDDYLDAAKLQKYRLIILPNVKCLSLKESEILKNYVNNGGNLVATYATGLYDEKGNPLGNYRLHELFGVGYSGIRENTKSDNYQYILDKSHPLVAEDSRETELLFNAAYTALCKPYPSTKVICTWVPTIQNQPPDKSWVNSFSTEYPTIVENTFGKGKVIYFANQPDLLSHEIGHADPRNLLARAFRYLLEDHVPVETNAPPSVNLGLTASLIEKGQYVLSLVNTTSGPVRPIRKLIPVNNILVSAKIPGESPKSFKILKSQGNCSVKFLGDSIHVELDKLEDYFSIHFSTV</sequence>
<dbReference type="EMBL" id="PYGF01000005">
    <property type="protein sequence ID" value="PSL04300.1"/>
    <property type="molecule type" value="Genomic_DNA"/>
</dbReference>
<accession>A0A2P8E4A5</accession>
<dbReference type="InterPro" id="IPR029062">
    <property type="entry name" value="Class_I_gatase-like"/>
</dbReference>
<reference evidence="2 3" key="1">
    <citation type="submission" date="2018-03" db="EMBL/GenBank/DDBJ databases">
        <title>Genomic Encyclopedia of Archaeal and Bacterial Type Strains, Phase II (KMG-II): from individual species to whole genera.</title>
        <authorList>
            <person name="Goeker M."/>
        </authorList>
    </citation>
    <scope>NUCLEOTIDE SEQUENCE [LARGE SCALE GENOMIC DNA]</scope>
    <source>
        <strain evidence="2 3">DSM 28057</strain>
    </source>
</reference>
<dbReference type="SUPFAM" id="SSF52317">
    <property type="entry name" value="Class I glutamine amidotransferase-like"/>
    <property type="match status" value="1"/>
</dbReference>
<dbReference type="OrthoDB" id="9780891at2"/>
<proteinExistence type="predicted"/>
<dbReference type="Proteomes" id="UP000240708">
    <property type="component" value="Unassembled WGS sequence"/>
</dbReference>
<dbReference type="Pfam" id="PF14871">
    <property type="entry name" value="GHL6"/>
    <property type="match status" value="1"/>
</dbReference>
<dbReference type="Gene3D" id="3.20.20.80">
    <property type="entry name" value="Glycosidases"/>
    <property type="match status" value="1"/>
</dbReference>
<dbReference type="AlphaFoldDB" id="A0A2P8E4A5"/>
<gene>
    <name evidence="2" type="ORF">CLV48_10541</name>
</gene>
<organism evidence="2 3">
    <name type="scientific">Cecembia rubra</name>
    <dbReference type="NCBI Taxonomy" id="1485585"/>
    <lineage>
        <taxon>Bacteria</taxon>
        <taxon>Pseudomonadati</taxon>
        <taxon>Bacteroidota</taxon>
        <taxon>Cytophagia</taxon>
        <taxon>Cytophagales</taxon>
        <taxon>Cyclobacteriaceae</taxon>
        <taxon>Cecembia</taxon>
    </lineage>
</organism>
<name>A0A2P8E4A5_9BACT</name>
<dbReference type="InterPro" id="IPR013738">
    <property type="entry name" value="Beta_galactosidase_Trimer"/>
</dbReference>
<dbReference type="Pfam" id="PF08532">
    <property type="entry name" value="Glyco_hydro_42M"/>
    <property type="match status" value="1"/>
</dbReference>
<comment type="caution">
    <text evidence="2">The sequence shown here is derived from an EMBL/GenBank/DDBJ whole genome shotgun (WGS) entry which is preliminary data.</text>
</comment>
<dbReference type="PROSITE" id="PS51318">
    <property type="entry name" value="TAT"/>
    <property type="match status" value="1"/>
</dbReference>
<feature type="domain" description="Beta-galactosidase trimerisation" evidence="1">
    <location>
        <begin position="459"/>
        <end position="634"/>
    </location>
</feature>
<dbReference type="InterPro" id="IPR006311">
    <property type="entry name" value="TAT_signal"/>
</dbReference>
<dbReference type="CDD" id="cd03143">
    <property type="entry name" value="A4_beta-galactosidase_middle_domain"/>
    <property type="match status" value="1"/>
</dbReference>
<keyword evidence="3" id="KW-1185">Reference proteome</keyword>
<dbReference type="GO" id="GO:0005975">
    <property type="term" value="P:carbohydrate metabolic process"/>
    <property type="evidence" value="ECO:0007669"/>
    <property type="project" value="InterPro"/>
</dbReference>
<dbReference type="RefSeq" id="WP_106567211.1">
    <property type="nucleotide sequence ID" value="NZ_PYGF01000005.1"/>
</dbReference>
<evidence type="ECO:0000259" key="1">
    <source>
        <dbReference type="Pfam" id="PF08532"/>
    </source>
</evidence>
<protein>
    <submittedName>
        <fullName evidence="2">Beta-galactosidase-like protein</fullName>
    </submittedName>
</protein>